<reference evidence="2 3" key="1">
    <citation type="submission" date="2020-02" db="EMBL/GenBank/DDBJ databases">
        <authorList>
            <person name="Kociolek L.K."/>
            <person name="Ozer E.A."/>
        </authorList>
    </citation>
    <scope>NUCLEOTIDE SEQUENCE [LARGE SCALE GENOMIC DNA]</scope>
    <source>
        <strain evidence="2 3">ATCC 14501</strain>
    </source>
</reference>
<gene>
    <name evidence="2" type="ORF">G4D54_03635</name>
    <name evidence="1" type="ORF">MKC95_10640</name>
</gene>
<dbReference type="Proteomes" id="UP000503330">
    <property type="component" value="Chromosome"/>
</dbReference>
<dbReference type="AlphaFoldDB" id="A0AAP2UNM6"/>
<dbReference type="RefSeq" id="WP_002607391.1">
    <property type="nucleotide sequence ID" value="NZ_AP025565.1"/>
</dbReference>
<dbReference type="EMBL" id="CP048838">
    <property type="protein sequence ID" value="QJA01581.1"/>
    <property type="molecule type" value="Genomic_DNA"/>
</dbReference>
<evidence type="ECO:0000313" key="3">
    <source>
        <dbReference type="Proteomes" id="UP000503330"/>
    </source>
</evidence>
<protein>
    <submittedName>
        <fullName evidence="1">Uncharacterized protein</fullName>
    </submittedName>
</protein>
<proteinExistence type="predicted"/>
<evidence type="ECO:0000313" key="1">
    <source>
        <dbReference type="EMBL" id="MCR0233223.1"/>
    </source>
</evidence>
<sequence length="99" mass="11887">MTTENVGFWSFNIRMIQKKEFWKKYDAFYNTMEHELTKLQNDPKNTDYETLFAYAPTNCLILRFLSQKIIKAVNLGTIKDDQTRFNPFIRSPFFNNLCQ</sequence>
<accession>A0AAP2UNM6</accession>
<dbReference type="EMBL" id="JAKTMA010000016">
    <property type="protein sequence ID" value="MCR0233223.1"/>
    <property type="molecule type" value="Genomic_DNA"/>
</dbReference>
<evidence type="ECO:0000313" key="2">
    <source>
        <dbReference type="EMBL" id="QJA01581.1"/>
    </source>
</evidence>
<dbReference type="Proteomes" id="UP001203972">
    <property type="component" value="Unassembled WGS sequence"/>
</dbReference>
<reference evidence="1" key="2">
    <citation type="journal article" date="2022" name="Clin. Infect. Dis.">
        <title>Association between Clostridium innocuum and antibiotic-associated diarrhea in adults and children: A cross-sectional study and comparative genomics analysis.</title>
        <authorList>
            <person name="Cherny K.E."/>
            <person name="Muscat E.B."/>
            <person name="Balaji A."/>
            <person name="Mukherjee J."/>
            <person name="Ozer E.A."/>
            <person name="Angarone M.P."/>
            <person name="Hauser A.R."/>
            <person name="Sichel J.S."/>
            <person name="Amponsah E."/>
            <person name="Kociolek L.K."/>
        </authorList>
    </citation>
    <scope>NUCLEOTIDE SEQUENCE</scope>
    <source>
        <strain evidence="1">NU1-AC-029v</strain>
    </source>
</reference>
<evidence type="ECO:0000313" key="4">
    <source>
        <dbReference type="Proteomes" id="UP001203972"/>
    </source>
</evidence>
<name>A0AAP2UNM6_CLOIN</name>
<dbReference type="GeneID" id="61924598"/>
<organism evidence="1 4">
    <name type="scientific">Clostridium innocuum</name>
    <dbReference type="NCBI Taxonomy" id="1522"/>
    <lineage>
        <taxon>Bacteria</taxon>
        <taxon>Bacillati</taxon>
        <taxon>Bacillota</taxon>
        <taxon>Clostridia</taxon>
        <taxon>Eubacteriales</taxon>
        <taxon>Clostridiaceae</taxon>
        <taxon>Clostridium</taxon>
    </lineage>
</organism>